<evidence type="ECO:0000313" key="1">
    <source>
        <dbReference type="EMBL" id="OOM09179.1"/>
    </source>
</evidence>
<dbReference type="AlphaFoldDB" id="A0A1S8MY99"/>
<accession>A0A1S8MY99</accession>
<dbReference type="EMBL" id="LZYZ01000007">
    <property type="protein sequence ID" value="OOM09179.1"/>
    <property type="molecule type" value="Genomic_DNA"/>
</dbReference>
<reference evidence="1 2" key="1">
    <citation type="submission" date="2016-05" db="EMBL/GenBank/DDBJ databases">
        <title>Microbial solvent formation.</title>
        <authorList>
            <person name="Poehlein A."/>
            <person name="Montoya Solano J.D."/>
            <person name="Flitsch S."/>
            <person name="Krabben P."/>
            <person name="Duerre P."/>
            <person name="Daniel R."/>
        </authorList>
    </citation>
    <scope>NUCLEOTIDE SEQUENCE [LARGE SCALE GENOMIC DNA]</scope>
    <source>
        <strain evidence="1 2">L1-8</strain>
    </source>
</reference>
<comment type="caution">
    <text evidence="1">The sequence shown here is derived from an EMBL/GenBank/DDBJ whole genome shotgun (WGS) entry which is preliminary data.</text>
</comment>
<name>A0A1S8MY99_CLOSA</name>
<evidence type="ECO:0000313" key="2">
    <source>
        <dbReference type="Proteomes" id="UP000191154"/>
    </source>
</evidence>
<gene>
    <name evidence="1" type="ORF">CLOSAC_34590</name>
</gene>
<dbReference type="RefSeq" id="WP_077866515.1">
    <property type="nucleotide sequence ID" value="NZ_LZYZ01000007.1"/>
</dbReference>
<dbReference type="Proteomes" id="UP000191154">
    <property type="component" value="Unassembled WGS sequence"/>
</dbReference>
<sequence>MDNNRREISKLLKERTELLFRLNVEYGKGNGETQETSDILYKKNSISKKIKKLGGYFNDISEELFNEVKQEFLNKTLEKIDRDIAEQISYNQLGIPSNLTSGK</sequence>
<proteinExistence type="predicted"/>
<organism evidence="1 2">
    <name type="scientific">Clostridium saccharobutylicum</name>
    <dbReference type="NCBI Taxonomy" id="169679"/>
    <lineage>
        <taxon>Bacteria</taxon>
        <taxon>Bacillati</taxon>
        <taxon>Bacillota</taxon>
        <taxon>Clostridia</taxon>
        <taxon>Eubacteriales</taxon>
        <taxon>Clostridiaceae</taxon>
        <taxon>Clostridium</taxon>
    </lineage>
</organism>
<protein>
    <submittedName>
        <fullName evidence="1">Uncharacterized protein</fullName>
    </submittedName>
</protein>